<comment type="caution">
    <text evidence="1">The sequence shown here is derived from an EMBL/GenBank/DDBJ whole genome shotgun (WGS) entry which is preliminary data.</text>
</comment>
<protein>
    <submittedName>
        <fullName evidence="1">Uncharacterized protein</fullName>
    </submittedName>
</protein>
<keyword evidence="2" id="KW-1185">Reference proteome</keyword>
<organism evidence="1 2">
    <name type="scientific">Boeremia exigua</name>
    <dbReference type="NCBI Taxonomy" id="749465"/>
    <lineage>
        <taxon>Eukaryota</taxon>
        <taxon>Fungi</taxon>
        <taxon>Dikarya</taxon>
        <taxon>Ascomycota</taxon>
        <taxon>Pezizomycotina</taxon>
        <taxon>Dothideomycetes</taxon>
        <taxon>Pleosporomycetidae</taxon>
        <taxon>Pleosporales</taxon>
        <taxon>Pleosporineae</taxon>
        <taxon>Didymellaceae</taxon>
        <taxon>Boeremia</taxon>
    </lineage>
</organism>
<evidence type="ECO:0000313" key="2">
    <source>
        <dbReference type="Proteomes" id="UP001153331"/>
    </source>
</evidence>
<evidence type="ECO:0000313" key="1">
    <source>
        <dbReference type="EMBL" id="KAJ8110924.1"/>
    </source>
</evidence>
<gene>
    <name evidence="1" type="ORF">OPT61_g6360</name>
</gene>
<dbReference type="EMBL" id="JAPHNI010000453">
    <property type="protein sequence ID" value="KAJ8110924.1"/>
    <property type="molecule type" value="Genomic_DNA"/>
</dbReference>
<dbReference type="Proteomes" id="UP001153331">
    <property type="component" value="Unassembled WGS sequence"/>
</dbReference>
<name>A0ACC2I6X2_9PLEO</name>
<sequence>MQRALCKDPVLIRSWFKLVEQTKAKYSICDNDVYNFNEAGFMLGKITTQLVVTALERRGRPKSIQPGNRAGLVPFQPDVVLSKLNVQLRTPTLPAALTEAPWEARTPSNLARIYSLNMRLISRLLMTSVREASNQASAVRLLRAAQGAGSKATTHHYAVELHDFRAAQTW</sequence>
<accession>A0ACC2I6X2</accession>
<proteinExistence type="predicted"/>
<reference evidence="1" key="1">
    <citation type="submission" date="2022-11" db="EMBL/GenBank/DDBJ databases">
        <title>Genome Sequence of Boeremia exigua.</title>
        <authorList>
            <person name="Buettner E."/>
        </authorList>
    </citation>
    <scope>NUCLEOTIDE SEQUENCE</scope>
    <source>
        <strain evidence="1">CU02</strain>
    </source>
</reference>